<dbReference type="PANTHER" id="PTHR32479:SF17">
    <property type="entry name" value="GLYCOLATE OXIDASE IRON-SULFUR SUBUNIT"/>
    <property type="match status" value="1"/>
</dbReference>
<keyword evidence="1" id="KW-0004">4Fe-4S</keyword>
<feature type="compositionally biased region" description="Basic and acidic residues" evidence="6">
    <location>
        <begin position="1"/>
        <end position="28"/>
    </location>
</feature>
<dbReference type="Pfam" id="PF02754">
    <property type="entry name" value="CCG"/>
    <property type="match status" value="2"/>
</dbReference>
<dbReference type="InterPro" id="IPR012257">
    <property type="entry name" value="Glc_ox_4Fe-4S"/>
</dbReference>
<dbReference type="Proteomes" id="UP001476950">
    <property type="component" value="Unassembled WGS sequence"/>
</dbReference>
<evidence type="ECO:0000256" key="4">
    <source>
        <dbReference type="ARBA" id="ARBA00023004"/>
    </source>
</evidence>
<dbReference type="PROSITE" id="PS51379">
    <property type="entry name" value="4FE4S_FER_2"/>
    <property type="match status" value="2"/>
</dbReference>
<gene>
    <name evidence="8" type="ORF">NDI38_17495</name>
</gene>
<dbReference type="EMBL" id="JAMPLM010000016">
    <property type="protein sequence ID" value="MEP1060233.1"/>
    <property type="molecule type" value="Genomic_DNA"/>
</dbReference>
<dbReference type="PROSITE" id="PS00198">
    <property type="entry name" value="4FE4S_FER_1"/>
    <property type="match status" value="1"/>
</dbReference>
<feature type="domain" description="4Fe-4S ferredoxin-type" evidence="7">
    <location>
        <begin position="46"/>
        <end position="77"/>
    </location>
</feature>
<organism evidence="8 9">
    <name type="scientific">Stenomitos frigidus AS-A4</name>
    <dbReference type="NCBI Taxonomy" id="2933935"/>
    <lineage>
        <taxon>Bacteria</taxon>
        <taxon>Bacillati</taxon>
        <taxon>Cyanobacteriota</taxon>
        <taxon>Cyanophyceae</taxon>
        <taxon>Leptolyngbyales</taxon>
        <taxon>Leptolyngbyaceae</taxon>
        <taxon>Stenomitos</taxon>
    </lineage>
</organism>
<dbReference type="PANTHER" id="PTHR32479">
    <property type="entry name" value="GLYCOLATE OXIDASE IRON-SULFUR SUBUNIT"/>
    <property type="match status" value="1"/>
</dbReference>
<proteinExistence type="predicted"/>
<keyword evidence="5" id="KW-0411">Iron-sulfur</keyword>
<dbReference type="InterPro" id="IPR017896">
    <property type="entry name" value="4Fe4S_Fe-S-bd"/>
</dbReference>
<dbReference type="PIRSF" id="PIRSF000139">
    <property type="entry name" value="Glc_ox_4Fe-4S"/>
    <property type="match status" value="1"/>
</dbReference>
<dbReference type="Gene3D" id="1.10.1060.10">
    <property type="entry name" value="Alpha-helical ferredoxin"/>
    <property type="match status" value="1"/>
</dbReference>
<feature type="domain" description="4Fe-4S ferredoxin-type" evidence="7">
    <location>
        <begin position="98"/>
        <end position="129"/>
    </location>
</feature>
<sequence length="486" mass="53158">MSASYEKFESETKDAEGTDKGSRLKGDELGSNLDFSPSLLAFDAHNPPDPTLIDACVHCGFCLSTCPSYRVLGKEMDSPRGRIYLMDGVNEGQIPLSTATTQHFDSCLGCLACVTTCPSGVRYDKLIESTRSQVERNQTRSLPETLLRRLIFSTFPYPDRLRLMLRPLGLYQKTGLQRLVRSLGFLKSLSPQLAAMESMLPPISAQAFQDLLPEVIPAQGKQRYRVGLLLGCVQRLFNPEVNDATVRVLTANGCEVIVPPTQGCCGALTHHQGQEDQTKTLARQLIDSFAGTNLDAIIINASGCGHTLKEYGSILQDDPEYRERAKDFAAKVKDVQEFLADVGLTAHLSPLQDEPLTLVYQDACHMLHGQKISVQPRQLLKQIPGVRLREPVDAALCCGSAGVYNILQPEVAAELGRQKVENLLQTGASLIASANIGCFVQISRHLQLQGKTVPVLHPMQLLDYSIRGIQLTASPSEAIAVSSNRT</sequence>
<evidence type="ECO:0000259" key="7">
    <source>
        <dbReference type="PROSITE" id="PS51379"/>
    </source>
</evidence>
<protein>
    <submittedName>
        <fullName evidence="8">Heterodisulfide reductase-related iron-sulfur binding cluster</fullName>
    </submittedName>
</protein>
<keyword evidence="3" id="KW-0677">Repeat</keyword>
<accession>A0ABV0KLX0</accession>
<keyword evidence="2" id="KW-0479">Metal-binding</keyword>
<dbReference type="RefSeq" id="WP_190446360.1">
    <property type="nucleotide sequence ID" value="NZ_JAMPLM010000016.1"/>
</dbReference>
<keyword evidence="4" id="KW-0408">Iron</keyword>
<evidence type="ECO:0000256" key="6">
    <source>
        <dbReference type="SAM" id="MobiDB-lite"/>
    </source>
</evidence>
<evidence type="ECO:0000313" key="8">
    <source>
        <dbReference type="EMBL" id="MEP1060233.1"/>
    </source>
</evidence>
<evidence type="ECO:0000313" key="9">
    <source>
        <dbReference type="Proteomes" id="UP001476950"/>
    </source>
</evidence>
<evidence type="ECO:0000256" key="5">
    <source>
        <dbReference type="ARBA" id="ARBA00023014"/>
    </source>
</evidence>
<reference evidence="8 9" key="1">
    <citation type="submission" date="2022-04" db="EMBL/GenBank/DDBJ databases">
        <title>Positive selection, recombination, and allopatry shape intraspecific diversity of widespread and dominant cyanobacteria.</title>
        <authorList>
            <person name="Wei J."/>
            <person name="Shu W."/>
            <person name="Hu C."/>
        </authorList>
    </citation>
    <scope>NUCLEOTIDE SEQUENCE [LARGE SCALE GENOMIC DNA]</scope>
    <source>
        <strain evidence="8 9">AS-A4</strain>
    </source>
</reference>
<comment type="caution">
    <text evidence="8">The sequence shown here is derived from an EMBL/GenBank/DDBJ whole genome shotgun (WGS) entry which is preliminary data.</text>
</comment>
<name>A0ABV0KLX0_9CYAN</name>
<keyword evidence="9" id="KW-1185">Reference proteome</keyword>
<dbReference type="InterPro" id="IPR017900">
    <property type="entry name" value="4Fe4S_Fe_S_CS"/>
</dbReference>
<evidence type="ECO:0000256" key="3">
    <source>
        <dbReference type="ARBA" id="ARBA00022737"/>
    </source>
</evidence>
<dbReference type="SUPFAM" id="SSF54862">
    <property type="entry name" value="4Fe-4S ferredoxins"/>
    <property type="match status" value="1"/>
</dbReference>
<dbReference type="InterPro" id="IPR009051">
    <property type="entry name" value="Helical_ferredxn"/>
</dbReference>
<evidence type="ECO:0000256" key="2">
    <source>
        <dbReference type="ARBA" id="ARBA00022723"/>
    </source>
</evidence>
<feature type="region of interest" description="Disordered" evidence="6">
    <location>
        <begin position="1"/>
        <end position="29"/>
    </location>
</feature>
<dbReference type="Pfam" id="PF13183">
    <property type="entry name" value="Fer4_8"/>
    <property type="match status" value="1"/>
</dbReference>
<evidence type="ECO:0000256" key="1">
    <source>
        <dbReference type="ARBA" id="ARBA00022485"/>
    </source>
</evidence>
<dbReference type="InterPro" id="IPR004017">
    <property type="entry name" value="Cys_rich_dom"/>
</dbReference>